<evidence type="ECO:0000256" key="1">
    <source>
        <dbReference type="ARBA" id="ARBA00022737"/>
    </source>
</evidence>
<dbReference type="RefSeq" id="WP_347307560.1">
    <property type="nucleotide sequence ID" value="NZ_JBAJEX010000002.1"/>
</dbReference>
<protein>
    <submittedName>
        <fullName evidence="4">XrtA/PEP-CTERM system TPR-repeat protein PrsT</fullName>
    </submittedName>
</protein>
<organism evidence="4 5">
    <name type="scientific">Thiobacter aerophilum</name>
    <dbReference type="NCBI Taxonomy" id="3121275"/>
    <lineage>
        <taxon>Bacteria</taxon>
        <taxon>Pseudomonadati</taxon>
        <taxon>Pseudomonadota</taxon>
        <taxon>Betaproteobacteria</taxon>
        <taxon>Burkholderiales</taxon>
        <taxon>Thiobacteraceae</taxon>
        <taxon>Thiobacter</taxon>
    </lineage>
</organism>
<feature type="repeat" description="TPR" evidence="3">
    <location>
        <begin position="201"/>
        <end position="234"/>
    </location>
</feature>
<proteinExistence type="predicted"/>
<dbReference type="Pfam" id="PF13181">
    <property type="entry name" value="TPR_8"/>
    <property type="match status" value="1"/>
</dbReference>
<dbReference type="Pfam" id="PF14559">
    <property type="entry name" value="TPR_19"/>
    <property type="match status" value="5"/>
</dbReference>
<dbReference type="PANTHER" id="PTHR45586">
    <property type="entry name" value="TPR REPEAT-CONTAINING PROTEIN PA4667"/>
    <property type="match status" value="1"/>
</dbReference>
<evidence type="ECO:0000256" key="2">
    <source>
        <dbReference type="ARBA" id="ARBA00022803"/>
    </source>
</evidence>
<dbReference type="InterPro" id="IPR019734">
    <property type="entry name" value="TPR_rpt"/>
</dbReference>
<keyword evidence="1" id="KW-0677">Repeat</keyword>
<dbReference type="SUPFAM" id="SSF48452">
    <property type="entry name" value="TPR-like"/>
    <property type="match status" value="4"/>
</dbReference>
<gene>
    <name evidence="4" type="primary">prsT</name>
    <name evidence="4" type="ORF">V6E02_04535</name>
</gene>
<evidence type="ECO:0000256" key="3">
    <source>
        <dbReference type="PROSITE-ProRule" id="PRU00339"/>
    </source>
</evidence>
<dbReference type="PROSITE" id="PS50005">
    <property type="entry name" value="TPR"/>
    <property type="match status" value="2"/>
</dbReference>
<dbReference type="InterPro" id="IPR014266">
    <property type="entry name" value="PEP-CTERM_TPR_PrsT"/>
</dbReference>
<dbReference type="Gene3D" id="1.25.40.10">
    <property type="entry name" value="Tetratricopeptide repeat domain"/>
    <property type="match status" value="5"/>
</dbReference>
<dbReference type="InterPro" id="IPR051012">
    <property type="entry name" value="CellSynth/LPSAsmb/PSIAsmb"/>
</dbReference>
<dbReference type="PROSITE" id="PS51257">
    <property type="entry name" value="PROKAR_LIPOPROTEIN"/>
    <property type="match status" value="1"/>
</dbReference>
<dbReference type="InterPro" id="IPR011990">
    <property type="entry name" value="TPR-like_helical_dom_sf"/>
</dbReference>
<keyword evidence="5" id="KW-1185">Reference proteome</keyword>
<evidence type="ECO:0000313" key="5">
    <source>
        <dbReference type="Proteomes" id="UP001482231"/>
    </source>
</evidence>
<comment type="caution">
    <text evidence="4">The sequence shown here is derived from an EMBL/GenBank/DDBJ whole genome shotgun (WGS) entry which is preliminary data.</text>
</comment>
<dbReference type="EMBL" id="JBAJEX010000002">
    <property type="protein sequence ID" value="MEO1766475.1"/>
    <property type="molecule type" value="Genomic_DNA"/>
</dbReference>
<dbReference type="Pfam" id="PF13432">
    <property type="entry name" value="TPR_16"/>
    <property type="match status" value="2"/>
</dbReference>
<sequence>MRTLPFCCAAVLALGLTLSGCDRLLSYTDQEHVQRAKDFQAKGDLRAAEIELKNAVAKNPKNPEARLELGKLYLTLRQGMAAQKELAQAINLGAQTDGVKLSLGQALLLANQPEQALAWLKPGPQTTDRMAAKMLATQGDAHLALRKPREACDLYQRAADRDPQGATEAYWGLAVCQALRRDLAGAQAILEKARDLDPNNDGTWARLGEVLQTRGDTAGAEKAYVEALRLNPGNLEALIGHGVLAVNRGRLRDAERDLKNLTATGIETPGRLYLAALVAAAKKNGARALEILGTLAKAYPDYFPAWLLAARVHYAQKHLASAEQYVDRYLAVQPGDLAAVGLKATLLLDSGRAAEVPDLLAPYLARYPDDVHLLYLAGRAYLETGDAARARASLEKAVALKPEITGLKTPLAAALLAQGERLQAVNLLAAASAADASHIDADLLLVAAHLQAERYGEALAAVAAIEKKRPRDSLADRLRAGIHLRQGDRAAARHDLERALAKAPTDFAATAALAELDLGDGHPEAARQRFLTLLGRDRGSVPAMLALARLAASGEREKEFLEWTEQASRAAPQALAPQALLAEYYLSKGKREQALRVANAVQSAHPDDPLALDLLARTQLAAGDLRNALASYGKLAEARPNDVGPRVGLVRAHMMLKQYPEARSTLEAALKRWPGMPALLEAAAQLEILAGRPEVALTHARALAGSDQAGVAGLLLEGDALVLMKKPAEATRVFESALARAPQGETMARLARALWLAGRGEEADRRLDGWLAEHPRDAAARRARVDIALARGQTALAVRELEALLAQRPQDATALNDLAVLYHEQGDARALEVAERAYRLAPDAPMVQDTLGWILIERKALERGRELIEQAYAGLPHHPVVRYHRAVALAQSGERAQARRELEALLKGGENFPEKAQARALLASLRGE</sequence>
<name>A0ABV0EEN0_9BURK</name>
<evidence type="ECO:0000313" key="4">
    <source>
        <dbReference type="EMBL" id="MEO1766475.1"/>
    </source>
</evidence>
<keyword evidence="2 3" id="KW-0802">TPR repeat</keyword>
<dbReference type="Proteomes" id="UP001482231">
    <property type="component" value="Unassembled WGS sequence"/>
</dbReference>
<dbReference type="SMART" id="SM00028">
    <property type="entry name" value="TPR"/>
    <property type="match status" value="12"/>
</dbReference>
<dbReference type="NCBIfam" id="TIGR02917">
    <property type="entry name" value="PEP_TPR_lipo"/>
    <property type="match status" value="1"/>
</dbReference>
<dbReference type="PANTHER" id="PTHR45586:SF1">
    <property type="entry name" value="LIPOPOLYSACCHARIDE ASSEMBLY PROTEIN B"/>
    <property type="match status" value="1"/>
</dbReference>
<reference evidence="4 5" key="1">
    <citation type="submission" date="2024-02" db="EMBL/GenBank/DDBJ databases">
        <title>New thermophilic sulfur-oxidizing bacteria from a hot springs of the Uzon caldera (Kamchatka, Russia).</title>
        <authorList>
            <person name="Dukat A.M."/>
            <person name="Elcheninov A.G."/>
            <person name="Frolov E.N."/>
        </authorList>
    </citation>
    <scope>NUCLEOTIDE SEQUENCE [LARGE SCALE GENOMIC DNA]</scope>
    <source>
        <strain evidence="4 5">AK1</strain>
    </source>
</reference>
<accession>A0ABV0EEN0</accession>
<feature type="repeat" description="TPR" evidence="3">
    <location>
        <begin position="371"/>
        <end position="404"/>
    </location>
</feature>